<dbReference type="PANTHER" id="PTHR12072">
    <property type="entry name" value="CWF19, CELL CYCLE CONTROL PROTEIN"/>
    <property type="match status" value="1"/>
</dbReference>
<reference evidence="3" key="1">
    <citation type="submission" date="2020-06" db="EMBL/GenBank/DDBJ databases">
        <title>Unique genomic features of the anaerobic methanotrophic archaea.</title>
        <authorList>
            <person name="Chadwick G.L."/>
            <person name="Skennerton C.T."/>
            <person name="Laso-Perez R."/>
            <person name="Leu A.O."/>
            <person name="Speth D.R."/>
            <person name="Yu H."/>
            <person name="Morgan-Lang C."/>
            <person name="Hatzenpichler R."/>
            <person name="Goudeau D."/>
            <person name="Malmstrom R."/>
            <person name="Brazelton W.J."/>
            <person name="Woyke T."/>
            <person name="Hallam S.J."/>
            <person name="Tyson G.W."/>
            <person name="Wegener G."/>
            <person name="Boetius A."/>
            <person name="Orphan V."/>
        </authorList>
    </citation>
    <scope>NUCLEOTIDE SEQUENCE</scope>
</reference>
<dbReference type="Pfam" id="PF04677">
    <property type="entry name" value="CwfJ_C_1"/>
    <property type="match status" value="1"/>
</dbReference>
<dbReference type="GO" id="GO:0000398">
    <property type="term" value="P:mRNA splicing, via spliceosome"/>
    <property type="evidence" value="ECO:0007669"/>
    <property type="project" value="TreeGrafter"/>
</dbReference>
<sequence length="211" mass="24877">MDPLKLKEKCRFCFPPDKERILKKTKNYYIMLSLGPIVEGHMLIITKKHIPSFQSLSEHLVAEFLATKGVIRKILNEKYSGCIFFEHNLSSTSITKRDTPHDYHAHLHCVPTDVDILEDIKEVLTPIRVDNWNSLRDKARRFSESIYYENNRGDMYIFSVNKNLPKQFLRYLLAKKWGVPKRADWTIYLGWGDIFTAKKKLTPLFEKEELK</sequence>
<dbReference type="PANTHER" id="PTHR12072:SF4">
    <property type="entry name" value="CWF19-LIKE PROTEIN 1"/>
    <property type="match status" value="1"/>
</dbReference>
<dbReference type="GO" id="GO:0003824">
    <property type="term" value="F:catalytic activity"/>
    <property type="evidence" value="ECO:0007669"/>
    <property type="project" value="InterPro"/>
</dbReference>
<dbReference type="InterPro" id="IPR011146">
    <property type="entry name" value="HIT-like"/>
</dbReference>
<dbReference type="EMBL" id="MT631519">
    <property type="protein sequence ID" value="QNO52707.1"/>
    <property type="molecule type" value="Genomic_DNA"/>
</dbReference>
<evidence type="ECO:0000256" key="1">
    <source>
        <dbReference type="PROSITE-ProRule" id="PRU00464"/>
    </source>
</evidence>
<accession>A0A7G9YXH3</accession>
<name>A0A7G9YXH3_9EURY</name>
<feature type="short sequence motif" description="Histidine triad motif" evidence="1">
    <location>
        <begin position="104"/>
        <end position="108"/>
    </location>
</feature>
<protein>
    <recommendedName>
        <fullName evidence="2">HIT domain-containing protein</fullName>
    </recommendedName>
</protein>
<dbReference type="PROSITE" id="PS51084">
    <property type="entry name" value="HIT_2"/>
    <property type="match status" value="1"/>
</dbReference>
<gene>
    <name evidence="3" type="ORF">JLLPAJDC_00017</name>
</gene>
<evidence type="ECO:0000313" key="3">
    <source>
        <dbReference type="EMBL" id="QNO52707.1"/>
    </source>
</evidence>
<dbReference type="SUPFAM" id="SSF54197">
    <property type="entry name" value="HIT-like"/>
    <property type="match status" value="1"/>
</dbReference>
<dbReference type="InterPro" id="IPR036265">
    <property type="entry name" value="HIT-like_sf"/>
</dbReference>
<dbReference type="GO" id="GO:0061632">
    <property type="term" value="F:RNA lariat debranching enzyme activator activity"/>
    <property type="evidence" value="ECO:0007669"/>
    <property type="project" value="TreeGrafter"/>
</dbReference>
<feature type="domain" description="HIT" evidence="2">
    <location>
        <begin position="8"/>
        <end position="122"/>
    </location>
</feature>
<dbReference type="InterPro" id="IPR040194">
    <property type="entry name" value="Cwf19-like"/>
</dbReference>
<dbReference type="InterPro" id="IPR006768">
    <property type="entry name" value="Cwf19-like_C_dom-1"/>
</dbReference>
<dbReference type="Gene3D" id="3.30.428.10">
    <property type="entry name" value="HIT-like"/>
    <property type="match status" value="1"/>
</dbReference>
<organism evidence="3">
    <name type="scientific">Candidatus Methanophagaceae archaeon ANME-1 ERB6</name>
    <dbReference type="NCBI Taxonomy" id="2759912"/>
    <lineage>
        <taxon>Archaea</taxon>
        <taxon>Methanobacteriati</taxon>
        <taxon>Methanobacteriota</taxon>
        <taxon>Stenosarchaea group</taxon>
        <taxon>Methanomicrobia</taxon>
        <taxon>Candidatus Methanophagales</taxon>
        <taxon>Candidatus Methanophagaceae</taxon>
    </lineage>
</organism>
<proteinExistence type="predicted"/>
<evidence type="ECO:0000259" key="2">
    <source>
        <dbReference type="PROSITE" id="PS51084"/>
    </source>
</evidence>
<dbReference type="AlphaFoldDB" id="A0A7G9YXH3"/>